<dbReference type="AlphaFoldDB" id="A0A6J7NR12"/>
<keyword evidence="1" id="KW-1133">Transmembrane helix</keyword>
<gene>
    <name evidence="2" type="ORF">UFOPK3967_01141</name>
</gene>
<protein>
    <submittedName>
        <fullName evidence="2">Unannotated protein</fullName>
    </submittedName>
</protein>
<evidence type="ECO:0000256" key="1">
    <source>
        <dbReference type="SAM" id="Phobius"/>
    </source>
</evidence>
<feature type="transmembrane region" description="Helical" evidence="1">
    <location>
        <begin position="102"/>
        <end position="124"/>
    </location>
</feature>
<evidence type="ECO:0000313" key="2">
    <source>
        <dbReference type="EMBL" id="CAB4993133.1"/>
    </source>
</evidence>
<accession>A0A6J7NR12</accession>
<sequence length="135" mass="14258">MRTTTAPTAPITQGNVMPAEPGACAMVHGLLRGGVVPATFEPWSQRHLRHCATCRRTAHEYARLAGELRALRAGVAVDDSGVVESIARLVDVEIGRRLRRTWAITTVAGGLVIAAGAGVVAYLVREHDAVAGVAR</sequence>
<name>A0A6J7NR12_9ZZZZ</name>
<proteinExistence type="predicted"/>
<organism evidence="2">
    <name type="scientific">freshwater metagenome</name>
    <dbReference type="NCBI Taxonomy" id="449393"/>
    <lineage>
        <taxon>unclassified sequences</taxon>
        <taxon>metagenomes</taxon>
        <taxon>ecological metagenomes</taxon>
    </lineage>
</organism>
<keyword evidence="1" id="KW-0812">Transmembrane</keyword>
<reference evidence="2" key="1">
    <citation type="submission" date="2020-05" db="EMBL/GenBank/DDBJ databases">
        <authorList>
            <person name="Chiriac C."/>
            <person name="Salcher M."/>
            <person name="Ghai R."/>
            <person name="Kavagutti S V."/>
        </authorList>
    </citation>
    <scope>NUCLEOTIDE SEQUENCE</scope>
</reference>
<keyword evidence="1" id="KW-0472">Membrane</keyword>
<dbReference type="EMBL" id="CAFBOS010000057">
    <property type="protein sequence ID" value="CAB4993133.1"/>
    <property type="molecule type" value="Genomic_DNA"/>
</dbReference>